<keyword evidence="3" id="KW-1185">Reference proteome</keyword>
<dbReference type="InterPro" id="IPR013216">
    <property type="entry name" value="Methyltransf_11"/>
</dbReference>
<evidence type="ECO:0000259" key="1">
    <source>
        <dbReference type="Pfam" id="PF08241"/>
    </source>
</evidence>
<organism evidence="2 3">
    <name type="scientific">Rhizobium tumorigenes</name>
    <dbReference type="NCBI Taxonomy" id="2041385"/>
    <lineage>
        <taxon>Bacteria</taxon>
        <taxon>Pseudomonadati</taxon>
        <taxon>Pseudomonadota</taxon>
        <taxon>Alphaproteobacteria</taxon>
        <taxon>Hyphomicrobiales</taxon>
        <taxon>Rhizobiaceae</taxon>
        <taxon>Rhizobium/Agrobacterium group</taxon>
        <taxon>Rhizobium</taxon>
    </lineage>
</organism>
<dbReference type="AlphaFoldDB" id="A0AAF1KPW2"/>
<evidence type="ECO:0000313" key="2">
    <source>
        <dbReference type="EMBL" id="WFR94493.1"/>
    </source>
</evidence>
<protein>
    <recommendedName>
        <fullName evidence="1">Methyltransferase type 11 domain-containing protein</fullName>
    </recommendedName>
</protein>
<sequence>MRLNIGAGSTRREGFLSVDVRADAKPDIVSDAWGLETIDDASVDEIYTRHMLEHLDPNDARRTLARWFQALRSGGALNIVVPDLEFHCRQLLGSSFSTFADQQAHAFAGFFGWRDESRGGNREDAHRWGYTERTMTALLSEFGYWQIARQLSGIDCEPWHLNMTAIKP</sequence>
<name>A0AAF1KPW2_9HYPH</name>
<reference evidence="3" key="2">
    <citation type="journal article" date="2023" name="MicrobiologyOpen">
        <title>Genomics of the tumorigenes clade of the family Rhizobiaceae and description of Rhizobium rhododendri sp. nov.</title>
        <authorList>
            <person name="Kuzmanovic N."/>
            <person name="diCenzo G.C."/>
            <person name="Bunk B."/>
            <person name="Sproeer C."/>
            <person name="Fruehling A."/>
            <person name="Neumann-Schaal M."/>
            <person name="Overmann J."/>
            <person name="Smalla K."/>
        </authorList>
    </citation>
    <scope>NUCLEOTIDE SEQUENCE [LARGE SCALE GENOMIC DNA]</scope>
    <source>
        <strain evidence="3">1078</strain>
    </source>
</reference>
<feature type="domain" description="Methyltransferase type 11" evidence="1">
    <location>
        <begin position="28"/>
        <end position="77"/>
    </location>
</feature>
<accession>A0AAF1KPW2</accession>
<dbReference type="RefSeq" id="WP_111222395.1">
    <property type="nucleotide sequence ID" value="NZ_CP117255.1"/>
</dbReference>
<dbReference type="InterPro" id="IPR029063">
    <property type="entry name" value="SAM-dependent_MTases_sf"/>
</dbReference>
<gene>
    <name evidence="2" type="ORF">PR017_11720</name>
</gene>
<dbReference type="GO" id="GO:0008757">
    <property type="term" value="F:S-adenosylmethionine-dependent methyltransferase activity"/>
    <property type="evidence" value="ECO:0007669"/>
    <property type="project" value="InterPro"/>
</dbReference>
<reference evidence="2 3" key="1">
    <citation type="journal article" date="2018" name="Sci. Rep.">
        <title>Rhizobium tumorigenes sp. nov., a novel plant tumorigenic bacterium isolated from cane gall tumors on thornless blackberry.</title>
        <authorList>
            <person name="Kuzmanovi N."/>
            <person name="Smalla K."/>
            <person name="Gronow S."/>
            <person name="PuBawska J."/>
        </authorList>
    </citation>
    <scope>NUCLEOTIDE SEQUENCE [LARGE SCALE GENOMIC DNA]</scope>
    <source>
        <strain evidence="2 3">1078</strain>
    </source>
</reference>
<dbReference type="Proteomes" id="UP000249499">
    <property type="component" value="Chromosome"/>
</dbReference>
<evidence type="ECO:0000313" key="3">
    <source>
        <dbReference type="Proteomes" id="UP000249499"/>
    </source>
</evidence>
<dbReference type="SUPFAM" id="SSF53335">
    <property type="entry name" value="S-adenosyl-L-methionine-dependent methyltransferases"/>
    <property type="match status" value="1"/>
</dbReference>
<dbReference type="KEGG" id="rtu:PR017_11720"/>
<proteinExistence type="predicted"/>
<dbReference type="Pfam" id="PF08241">
    <property type="entry name" value="Methyltransf_11"/>
    <property type="match status" value="1"/>
</dbReference>
<dbReference type="EMBL" id="CP117255">
    <property type="protein sequence ID" value="WFR94493.1"/>
    <property type="molecule type" value="Genomic_DNA"/>
</dbReference>
<dbReference type="Gene3D" id="3.40.50.150">
    <property type="entry name" value="Vaccinia Virus protein VP39"/>
    <property type="match status" value="1"/>
</dbReference>